<evidence type="ECO:0000313" key="16">
    <source>
        <dbReference type="EMBL" id="MDG4475281.1"/>
    </source>
</evidence>
<keyword evidence="11" id="KW-1133">Transmembrane helix</keyword>
<feature type="domain" description="Histidine kinase" evidence="12">
    <location>
        <begin position="420"/>
        <end position="643"/>
    </location>
</feature>
<dbReference type="GO" id="GO:0005524">
    <property type="term" value="F:ATP binding"/>
    <property type="evidence" value="ECO:0007669"/>
    <property type="project" value="UniProtKB-KW"/>
</dbReference>
<name>A0A9X4RKR3_9BACT</name>
<feature type="domain" description="Response regulatory" evidence="13">
    <location>
        <begin position="663"/>
        <end position="779"/>
    </location>
</feature>
<dbReference type="InterPro" id="IPR013767">
    <property type="entry name" value="PAS_fold"/>
</dbReference>
<dbReference type="PANTHER" id="PTHR43065:SF46">
    <property type="entry name" value="C4-DICARBOXYLATE TRANSPORT SENSOR PROTEIN DCTB"/>
    <property type="match status" value="1"/>
</dbReference>
<reference evidence="16" key="2">
    <citation type="submission" date="2022-10" db="EMBL/GenBank/DDBJ databases">
        <authorList>
            <person name="Aronson H.S."/>
        </authorList>
    </citation>
    <scope>NUCLEOTIDE SEQUENCE</scope>
    <source>
        <strain evidence="16">RS19-109</strain>
    </source>
</reference>
<feature type="transmembrane region" description="Helical" evidence="11">
    <location>
        <begin position="61"/>
        <end position="84"/>
    </location>
</feature>
<dbReference type="SMART" id="SM00448">
    <property type="entry name" value="REC"/>
    <property type="match status" value="1"/>
</dbReference>
<keyword evidence="7" id="KW-0067">ATP-binding</keyword>
<dbReference type="Proteomes" id="UP001154240">
    <property type="component" value="Unassembled WGS sequence"/>
</dbReference>
<dbReference type="SUPFAM" id="SSF47384">
    <property type="entry name" value="Homodimeric domain of signal transducing histidine kinase"/>
    <property type="match status" value="1"/>
</dbReference>
<dbReference type="Pfam" id="PF25487">
    <property type="entry name" value="ETR1_N"/>
    <property type="match status" value="1"/>
</dbReference>
<dbReference type="SMART" id="SM00091">
    <property type="entry name" value="PAS"/>
    <property type="match status" value="2"/>
</dbReference>
<dbReference type="PROSITE" id="PS50113">
    <property type="entry name" value="PAC"/>
    <property type="match status" value="1"/>
</dbReference>
<dbReference type="InterPro" id="IPR004358">
    <property type="entry name" value="Sig_transdc_His_kin-like_C"/>
</dbReference>
<dbReference type="InterPro" id="IPR000014">
    <property type="entry name" value="PAS"/>
</dbReference>
<dbReference type="SUPFAM" id="SSF52172">
    <property type="entry name" value="CheY-like"/>
    <property type="match status" value="1"/>
</dbReference>
<dbReference type="InterPro" id="IPR003594">
    <property type="entry name" value="HATPase_dom"/>
</dbReference>
<feature type="transmembrane region" description="Helical" evidence="11">
    <location>
        <begin position="96"/>
        <end position="117"/>
    </location>
</feature>
<evidence type="ECO:0000259" key="15">
    <source>
        <dbReference type="PROSITE" id="PS50113"/>
    </source>
</evidence>
<dbReference type="GO" id="GO:0006355">
    <property type="term" value="P:regulation of DNA-templated transcription"/>
    <property type="evidence" value="ECO:0007669"/>
    <property type="project" value="InterPro"/>
</dbReference>
<reference evidence="16" key="1">
    <citation type="journal article" date="2022" name="bioRxiv">
        <title>Thiovibrio frasassiensisgen. nov., sp. nov., an autotrophic, elemental sulfur disproportionating bacterium isolated from sulfidic karst sediment, and proposal of Thiovibrionaceae fam. nov.</title>
        <authorList>
            <person name="Aronson H."/>
            <person name="Thomas C."/>
            <person name="Bhattacharyya M."/>
            <person name="Eckstein S."/>
            <person name="Jensen S."/>
            <person name="Barco R."/>
            <person name="Macalady J."/>
            <person name="Amend J."/>
        </authorList>
    </citation>
    <scope>NUCLEOTIDE SEQUENCE</scope>
    <source>
        <strain evidence="16">RS19-109</strain>
    </source>
</reference>
<feature type="domain" description="PAS" evidence="14">
    <location>
        <begin position="149"/>
        <end position="219"/>
    </location>
</feature>
<sequence length="786" mass="88281">MREFLKQFAQSTDLMPHGYCLVWDPALLWLHVGSDIVTGFSYFLIAAVLFYLVFKRRDLPFFWMFLLFGAFILACGCTHFFAAWTIYVPSYWHEGIVKAVTALISIATALFLVPLLPRLLSLPNISRALEENRRLSRELEHQVGSLRKSEARFRSLVEASDDAIVIANAQGEILLSNRAAEKMFGYGNKELDGKSLTLLMPERYQERHLQGMKNVLVSDISAYLGEVLEFVGRRKDGSEFPLELNISRWVSEGEVHFGGVIRDVTERSRLETETRNANERFKTLVDNLDALVYVADLTTHELLFVNKYGRKIWGEISGQLCWQVLQSGQDGPCAFCTNESLLDGAGQPTGVHVWERQNSVDNEWYECRDEAIRWTDGRYVRLEVATNITARKRAEQEKAELERQIRMTQKMEAIGTLAGGIAHDFNNILVPIIAYTEMVMATEVPGSLNWQNLKEVCKAATRAKELVKQILSFSREREHETCPLQIVPIVKESLKLLKASLPSTIEVTERLAAEGITILADPTQIHQIVMNLCTNAYHAMREQGGIMEVTLSEVEIGAKETRDSMLLPGSYLVLAVSDTGSGMEPATMERIFDPYFTTKKHGEGTGLGLAVVRGIARKYGGDIRVYSEPGQGASFQVYLPVLGKAEAGWAAVLSTPPVIGDERILLVDDELPIVESMQKMLEFFGYHITGKTSSSEALEAFRRAPEAFDLVITDQTMPYLTGDQLVLEIKKIRPEIPIILCTGFSSMIDDIKARALGIEAFLMKPVLRKEMSETIRKVLDSRKGMQ</sequence>
<dbReference type="CDD" id="cd00156">
    <property type="entry name" value="REC"/>
    <property type="match status" value="1"/>
</dbReference>
<dbReference type="EC" id="2.7.13.3" evidence="2"/>
<dbReference type="SMART" id="SM00388">
    <property type="entry name" value="HisKA"/>
    <property type="match status" value="1"/>
</dbReference>
<evidence type="ECO:0000256" key="9">
    <source>
        <dbReference type="PROSITE-ProRule" id="PRU00169"/>
    </source>
</evidence>
<dbReference type="InterPro" id="IPR005467">
    <property type="entry name" value="His_kinase_dom"/>
</dbReference>
<evidence type="ECO:0000256" key="10">
    <source>
        <dbReference type="SAM" id="Coils"/>
    </source>
</evidence>
<evidence type="ECO:0000256" key="4">
    <source>
        <dbReference type="ARBA" id="ARBA00022679"/>
    </source>
</evidence>
<dbReference type="Pfam" id="PF13188">
    <property type="entry name" value="PAS_8"/>
    <property type="match status" value="1"/>
</dbReference>
<dbReference type="CDD" id="cd00130">
    <property type="entry name" value="PAS"/>
    <property type="match status" value="1"/>
</dbReference>
<dbReference type="InterPro" id="IPR058544">
    <property type="entry name" value="ETR1_N"/>
</dbReference>
<dbReference type="InterPro" id="IPR036890">
    <property type="entry name" value="HATPase_C_sf"/>
</dbReference>
<dbReference type="InterPro" id="IPR035965">
    <property type="entry name" value="PAS-like_dom_sf"/>
</dbReference>
<dbReference type="SUPFAM" id="SSF55785">
    <property type="entry name" value="PYP-like sensor domain (PAS domain)"/>
    <property type="match status" value="2"/>
</dbReference>
<evidence type="ECO:0000256" key="7">
    <source>
        <dbReference type="ARBA" id="ARBA00022840"/>
    </source>
</evidence>
<keyword evidence="4" id="KW-0808">Transferase</keyword>
<keyword evidence="5" id="KW-0547">Nucleotide-binding</keyword>
<feature type="coiled-coil region" evidence="10">
    <location>
        <begin position="384"/>
        <end position="411"/>
    </location>
</feature>
<comment type="caution">
    <text evidence="16">The sequence shown here is derived from an EMBL/GenBank/DDBJ whole genome shotgun (WGS) entry which is preliminary data.</text>
</comment>
<dbReference type="EMBL" id="JAPHEH010000001">
    <property type="protein sequence ID" value="MDG4475281.1"/>
    <property type="molecule type" value="Genomic_DNA"/>
</dbReference>
<protein>
    <recommendedName>
        <fullName evidence="2">histidine kinase</fullName>
        <ecNumber evidence="2">2.7.13.3</ecNumber>
    </recommendedName>
</protein>
<evidence type="ECO:0000256" key="6">
    <source>
        <dbReference type="ARBA" id="ARBA00022777"/>
    </source>
</evidence>
<evidence type="ECO:0000256" key="2">
    <source>
        <dbReference type="ARBA" id="ARBA00012438"/>
    </source>
</evidence>
<dbReference type="InterPro" id="IPR001610">
    <property type="entry name" value="PAC"/>
</dbReference>
<feature type="transmembrane region" description="Helical" evidence="11">
    <location>
        <begin position="36"/>
        <end position="54"/>
    </location>
</feature>
<proteinExistence type="predicted"/>
<dbReference type="PANTHER" id="PTHR43065">
    <property type="entry name" value="SENSOR HISTIDINE KINASE"/>
    <property type="match status" value="1"/>
</dbReference>
<feature type="domain" description="PAC" evidence="15">
    <location>
        <begin position="226"/>
        <end position="276"/>
    </location>
</feature>
<dbReference type="PROSITE" id="PS50110">
    <property type="entry name" value="RESPONSE_REGULATORY"/>
    <property type="match status" value="1"/>
</dbReference>
<keyword evidence="17" id="KW-1185">Reference proteome</keyword>
<dbReference type="RefSeq" id="WP_307632256.1">
    <property type="nucleotide sequence ID" value="NZ_JAPHEH010000001.1"/>
</dbReference>
<dbReference type="Pfam" id="PF02518">
    <property type="entry name" value="HATPase_c"/>
    <property type="match status" value="1"/>
</dbReference>
<dbReference type="InterPro" id="IPR001789">
    <property type="entry name" value="Sig_transdc_resp-reg_receiver"/>
</dbReference>
<dbReference type="Pfam" id="PF00989">
    <property type="entry name" value="PAS"/>
    <property type="match status" value="1"/>
</dbReference>
<dbReference type="Gene3D" id="3.30.565.10">
    <property type="entry name" value="Histidine kinase-like ATPase, C-terminal domain"/>
    <property type="match status" value="1"/>
</dbReference>
<keyword evidence="6" id="KW-0418">Kinase</keyword>
<evidence type="ECO:0000256" key="8">
    <source>
        <dbReference type="ARBA" id="ARBA00023012"/>
    </source>
</evidence>
<dbReference type="InterPro" id="IPR036097">
    <property type="entry name" value="HisK_dim/P_sf"/>
</dbReference>
<dbReference type="Gene3D" id="1.10.287.130">
    <property type="match status" value="1"/>
</dbReference>
<dbReference type="PROSITE" id="PS50109">
    <property type="entry name" value="HIS_KIN"/>
    <property type="match status" value="1"/>
</dbReference>
<dbReference type="NCBIfam" id="TIGR00229">
    <property type="entry name" value="sensory_box"/>
    <property type="match status" value="1"/>
</dbReference>
<dbReference type="Pfam" id="PF00072">
    <property type="entry name" value="Response_reg"/>
    <property type="match status" value="1"/>
</dbReference>
<gene>
    <name evidence="16" type="ORF">OLX77_03790</name>
</gene>
<evidence type="ECO:0000259" key="14">
    <source>
        <dbReference type="PROSITE" id="PS50112"/>
    </source>
</evidence>
<keyword evidence="8" id="KW-0902">Two-component regulatory system</keyword>
<evidence type="ECO:0000256" key="1">
    <source>
        <dbReference type="ARBA" id="ARBA00000085"/>
    </source>
</evidence>
<dbReference type="InterPro" id="IPR000700">
    <property type="entry name" value="PAS-assoc_C"/>
</dbReference>
<keyword evidence="3 9" id="KW-0597">Phosphoprotein</keyword>
<dbReference type="Gene3D" id="3.40.50.2300">
    <property type="match status" value="1"/>
</dbReference>
<dbReference type="SMART" id="SM00387">
    <property type="entry name" value="HATPase_c"/>
    <property type="match status" value="1"/>
</dbReference>
<dbReference type="InterPro" id="IPR011006">
    <property type="entry name" value="CheY-like_superfamily"/>
</dbReference>
<dbReference type="InterPro" id="IPR003661">
    <property type="entry name" value="HisK_dim/P_dom"/>
</dbReference>
<dbReference type="AlphaFoldDB" id="A0A9X4RKR3"/>
<dbReference type="SMART" id="SM00086">
    <property type="entry name" value="PAC"/>
    <property type="match status" value="1"/>
</dbReference>
<keyword evidence="11" id="KW-0472">Membrane</keyword>
<dbReference type="PROSITE" id="PS50112">
    <property type="entry name" value="PAS"/>
    <property type="match status" value="1"/>
</dbReference>
<keyword evidence="10" id="KW-0175">Coiled coil</keyword>
<evidence type="ECO:0000259" key="12">
    <source>
        <dbReference type="PROSITE" id="PS50109"/>
    </source>
</evidence>
<dbReference type="SUPFAM" id="SSF55874">
    <property type="entry name" value="ATPase domain of HSP90 chaperone/DNA topoisomerase II/histidine kinase"/>
    <property type="match status" value="1"/>
</dbReference>
<feature type="modified residue" description="4-aspartylphosphate" evidence="9">
    <location>
        <position position="714"/>
    </location>
</feature>
<dbReference type="Gene3D" id="3.30.450.20">
    <property type="entry name" value="PAS domain"/>
    <property type="match status" value="2"/>
</dbReference>
<keyword evidence="11" id="KW-0812">Transmembrane</keyword>
<evidence type="ECO:0000313" key="17">
    <source>
        <dbReference type="Proteomes" id="UP001154240"/>
    </source>
</evidence>
<dbReference type="PRINTS" id="PR00344">
    <property type="entry name" value="BCTRLSENSOR"/>
</dbReference>
<organism evidence="16 17">
    <name type="scientific">Thiovibrio frasassiensis</name>
    <dbReference type="NCBI Taxonomy" id="2984131"/>
    <lineage>
        <taxon>Bacteria</taxon>
        <taxon>Pseudomonadati</taxon>
        <taxon>Thermodesulfobacteriota</taxon>
        <taxon>Desulfobulbia</taxon>
        <taxon>Desulfobulbales</taxon>
        <taxon>Thiovibrionaceae</taxon>
        <taxon>Thiovibrio</taxon>
    </lineage>
</organism>
<evidence type="ECO:0000256" key="3">
    <source>
        <dbReference type="ARBA" id="ARBA00022553"/>
    </source>
</evidence>
<comment type="catalytic activity">
    <reaction evidence="1">
        <text>ATP + protein L-histidine = ADP + protein N-phospho-L-histidine.</text>
        <dbReference type="EC" id="2.7.13.3"/>
    </reaction>
</comment>
<evidence type="ECO:0000256" key="11">
    <source>
        <dbReference type="SAM" id="Phobius"/>
    </source>
</evidence>
<evidence type="ECO:0000259" key="13">
    <source>
        <dbReference type="PROSITE" id="PS50110"/>
    </source>
</evidence>
<dbReference type="GO" id="GO:0000155">
    <property type="term" value="F:phosphorelay sensor kinase activity"/>
    <property type="evidence" value="ECO:0007669"/>
    <property type="project" value="InterPro"/>
</dbReference>
<evidence type="ECO:0000256" key="5">
    <source>
        <dbReference type="ARBA" id="ARBA00022741"/>
    </source>
</evidence>
<accession>A0A9X4RKR3</accession>